<evidence type="ECO:0000313" key="9">
    <source>
        <dbReference type="Proteomes" id="UP001428341"/>
    </source>
</evidence>
<dbReference type="InterPro" id="IPR009543">
    <property type="entry name" value="VPS13_VAB"/>
</dbReference>
<feature type="domain" description="Vacuolar protein sorting-associated protein 13 VPS13 adaptor binding" evidence="6">
    <location>
        <begin position="2590"/>
        <end position="2802"/>
    </location>
</feature>
<comment type="similarity">
    <text evidence="1">Belongs to the VPS13 family.</text>
</comment>
<dbReference type="PANTHER" id="PTHR16166">
    <property type="entry name" value="VACUOLAR PROTEIN SORTING-ASSOCIATED PROTEIN VPS13"/>
    <property type="match status" value="1"/>
</dbReference>
<evidence type="ECO:0000259" key="5">
    <source>
        <dbReference type="Pfam" id="PF12624"/>
    </source>
</evidence>
<dbReference type="GO" id="GO:0006869">
    <property type="term" value="P:lipid transport"/>
    <property type="evidence" value="ECO:0007669"/>
    <property type="project" value="UniProtKB-KW"/>
</dbReference>
<dbReference type="Proteomes" id="UP001428341">
    <property type="component" value="Unassembled WGS sequence"/>
</dbReference>
<comment type="caution">
    <text evidence="8">The sequence shown here is derived from an EMBL/GenBank/DDBJ whole genome shotgun (WGS) entry which is preliminary data.</text>
</comment>
<dbReference type="PANTHER" id="PTHR16166:SF143">
    <property type="entry name" value="PROTEIN SORTING-ASSOCIATED PROTEIN, PUTATIVE (DUF1162)-RELATED"/>
    <property type="match status" value="1"/>
</dbReference>
<feature type="region of interest" description="Disordered" evidence="4">
    <location>
        <begin position="3483"/>
        <end position="3510"/>
    </location>
</feature>
<evidence type="ECO:0000256" key="4">
    <source>
        <dbReference type="SAM" id="MobiDB-lite"/>
    </source>
</evidence>
<feature type="domain" description="Vacuolar protein sorting-associated protein 13 VPS13 adaptor binding" evidence="6">
    <location>
        <begin position="2129"/>
        <end position="2425"/>
    </location>
</feature>
<dbReference type="InterPro" id="IPR026847">
    <property type="entry name" value="VPS13"/>
</dbReference>
<dbReference type="InterPro" id="IPR056748">
    <property type="entry name" value="VPS13-like_C"/>
</dbReference>
<dbReference type="Pfam" id="PF25036">
    <property type="entry name" value="VPS13_VAB"/>
    <property type="match status" value="2"/>
</dbReference>
<dbReference type="EMBL" id="JBCGBO010000006">
    <property type="protein sequence ID" value="KAK9193858.1"/>
    <property type="molecule type" value="Genomic_DNA"/>
</dbReference>
<name>A0AAP0QIR1_9ROSI</name>
<keyword evidence="3" id="KW-0445">Lipid transport</keyword>
<reference evidence="8 9" key="1">
    <citation type="submission" date="2024-05" db="EMBL/GenBank/DDBJ databases">
        <title>Haplotype-resolved chromosome-level genome assembly of Huyou (Citrus changshanensis).</title>
        <authorList>
            <person name="Miao C."/>
            <person name="Chen W."/>
            <person name="Wu Y."/>
            <person name="Wang L."/>
            <person name="Zhao S."/>
            <person name="Grierson D."/>
            <person name="Xu C."/>
            <person name="Chen K."/>
        </authorList>
    </citation>
    <scope>NUCLEOTIDE SEQUENCE [LARGE SCALE GENOMIC DNA]</scope>
    <source>
        <strain evidence="8">01-14</strain>
        <tissue evidence="8">Leaf</tissue>
    </source>
</reference>
<evidence type="ECO:0000256" key="2">
    <source>
        <dbReference type="ARBA" id="ARBA00022448"/>
    </source>
</evidence>
<organism evidence="8 9">
    <name type="scientific">Citrus x changshan-huyou</name>
    <dbReference type="NCBI Taxonomy" id="2935761"/>
    <lineage>
        <taxon>Eukaryota</taxon>
        <taxon>Viridiplantae</taxon>
        <taxon>Streptophyta</taxon>
        <taxon>Embryophyta</taxon>
        <taxon>Tracheophyta</taxon>
        <taxon>Spermatophyta</taxon>
        <taxon>Magnoliopsida</taxon>
        <taxon>eudicotyledons</taxon>
        <taxon>Gunneridae</taxon>
        <taxon>Pentapetalae</taxon>
        <taxon>rosids</taxon>
        <taxon>malvids</taxon>
        <taxon>Sapindales</taxon>
        <taxon>Rutaceae</taxon>
        <taxon>Aurantioideae</taxon>
        <taxon>Citrus</taxon>
    </lineage>
</organism>
<feature type="region of interest" description="Disordered" evidence="4">
    <location>
        <begin position="1127"/>
        <end position="1153"/>
    </location>
</feature>
<proteinExistence type="inferred from homology"/>
<evidence type="ECO:0000259" key="7">
    <source>
        <dbReference type="Pfam" id="PF25037"/>
    </source>
</evidence>
<evidence type="ECO:0008006" key="10">
    <source>
        <dbReference type="Google" id="ProtNLM"/>
    </source>
</evidence>
<evidence type="ECO:0000256" key="3">
    <source>
        <dbReference type="ARBA" id="ARBA00023055"/>
    </source>
</evidence>
<dbReference type="GO" id="GO:0045053">
    <property type="term" value="P:protein retention in Golgi apparatus"/>
    <property type="evidence" value="ECO:0007669"/>
    <property type="project" value="TreeGrafter"/>
</dbReference>
<evidence type="ECO:0000256" key="1">
    <source>
        <dbReference type="ARBA" id="ARBA00006545"/>
    </source>
</evidence>
<dbReference type="GO" id="GO:0006623">
    <property type="term" value="P:protein targeting to vacuole"/>
    <property type="evidence" value="ECO:0007669"/>
    <property type="project" value="TreeGrafter"/>
</dbReference>
<feature type="domain" description="Intermembrane lipid transfer protein VPS13-like C-terminal" evidence="7">
    <location>
        <begin position="3373"/>
        <end position="3442"/>
    </location>
</feature>
<evidence type="ECO:0000313" key="8">
    <source>
        <dbReference type="EMBL" id="KAK9193858.1"/>
    </source>
</evidence>
<dbReference type="InterPro" id="IPR026854">
    <property type="entry name" value="VPS13_N"/>
</dbReference>
<evidence type="ECO:0000259" key="6">
    <source>
        <dbReference type="Pfam" id="PF25036"/>
    </source>
</evidence>
<keyword evidence="2" id="KW-0813">Transport</keyword>
<dbReference type="Pfam" id="PF12624">
    <property type="entry name" value="VPS13_N"/>
    <property type="match status" value="1"/>
</dbReference>
<accession>A0AAP0QIR1</accession>
<gene>
    <name evidence="8" type="ORF">WN944_004558</name>
</gene>
<keyword evidence="9" id="KW-1185">Reference proteome</keyword>
<feature type="domain" description="Chorein N-terminal" evidence="5">
    <location>
        <begin position="1"/>
        <end position="854"/>
    </location>
</feature>
<dbReference type="Pfam" id="PF25037">
    <property type="entry name" value="VPS13_C"/>
    <property type="match status" value="1"/>
</dbReference>
<protein>
    <recommendedName>
        <fullName evidence="10">Vacuolar protein sorting-associated protein</fullName>
    </recommendedName>
</protein>
<sequence length="3561" mass="398601">MFERLVRQLLLGYLGRYVKDIQKEQLKITLWNEEVLLENVELILEAFDYLQLPFALKQGRVGKLSIKIPWKKLGRDPLIISLEDVFVSACQRDDQEWSMDAVERREFAGKKAKLAAAELAKLSRRVSDNYAGQSFTSYITAKVLDSIQVYISNFHVLYSNMKLDSARIVFGLQFSSLMTMKQNPAGSSGGRARGGQVNKLVEIQGLGIYCRTFQSDVNLMSFDNNGDSNFDHLLKPLDLSVSLMLNRSGQLDTDLPQYSVNAELTKLVLSLDEVQLQQIFILLDYLCTSQLKENHGEWDVTKENESETDKEVEALYGRYRPRYSPLSKKPDGWQKLWWQYAQQSVLSDVREKLKKTSWRYLAQRLSNRRKYINLYKAKLYCLQQEQAIDESVVRELEQMEKESDVDDILSYRSAAERELQEVVYSSNSNVGMNGGAEKSRNDERLSSRSGGWLNWLSRGMLGAGGTDDSSQFSGVVSDEVVKDIYEATKFDPLVSSSIVADANDKFHTCAIKLSIAEISAALQSRTLVSEDISASFDSLRFRRLGLKCLLLLNSGEEIAKLILEGAVFDCNIWEELANVIAIFKSVKIVFPRNEKIILVAGESCTEENALQTDQSLFRVQVDVSPKQDVEMAVKVMVQPLEAICDSEFFLNIMDFLTVLKSFKSLPERVLLSLNGIEDVKARLLSKVGYLLSNRKKVIWDFSITTVTIKVPWRNMIMEECNLVLALGSLLIKSKSDQDSFASNMDEQSYILKDLLNSTFAWDSTLNFQLQDLYNHFEVQLDDCEIKLVLRHYPRTVCILEKFCTSVTVASCVIPDESVLNQLEVCVIVSMLRAHFSPAIYESVVALISHLDLLQSTSEAAVLNHSSSLGSMPNQVEASVFGISVSVNLESVSLHIDLANNGENSSLLTFSVQKIDIRYSLKELHECWISMKAFKIVTYPLRGTKDSHTLASCGDCLASSSGHQQVMGVKLSDQSDNYTDRSSSAEACFHLHYEVERNVNYTSNKFSICLNDADLHCYPHVCGLMIGFFDRISCYGASGAGEFSSSSNLNDENPKTVPCFGFQRFGFSNFIETGSSEHASISLDCYPFLTICNRGHLGCLESSLLYPIPDWRQVLNLSDRKFRSSNCTSKKESEVHHGSSSKSESNMDSFPGSGKFDDANRSSIDITLCGIRVHFHDSSCTIGTVTLPSSKSSLLLYENCMDLLFSVEGLVLTSSWWPKTFHGSLWGSSLPNLPPILNLRVRKGNVGSLSSQLEVSIGIQHVSCVLPPEYLAIIIGYFSLPDWSPYLSEHNEQIYSENASSILYKFEVVDSTLTVPVEKDDNQLLKVEIQQLYCSFIDKCASNSVMMDIPPEYMVPVNKLAENNDCLNIFGRDLILSFVLLKDGGYGCFLGEQDPGNRNIILMAPVSADVWVRIPWEDKSNSEGSLASTCIMSRIQNCQIIVDDCYAYHGFDALLDVINQFSSVNDESKLFTCDVQQFLQLKRCRRENGAVSVVASDTIFIDLRFCVDSLMIKLHRLRRDSGSLKPVAKLNMQFICSASLIDEKLQSLDLNFSSLALSSMLNSVMLARCTCNSTLPVLAICLSKSDCGENEICISLPSLDFWLHFSNWFEIVDLCNSFPQKIEKVAHSNASSRSSATAKVDPIENWATTASQSASPNSRRPTGYSVENMLIVRSDNLGISIHFPVWASEAAARENGVAEIQEEKPQKDSSSTDVGKHSKYIKITAHSKNSELLVGRNVKLKVFLEKTSGALGTYEETSVNSWPLFQIFQASLEAEICRNQTALVDANVYVQCDRLDAWLSHQILYFWHGVVFDFPTAGSSQLSLPTICFKLQLRKFSLLLSDGRWSCSGHLLEFLLRNIVLHTSVTKSSMEFSVASELQVKYSNIRKVSWEPFVEPWKFQITMTRKHEMTALLNSSFVTDIDLIATTQLNLNFTESLVECISRTMEMINDAWGLIGPDDHPQIQLSSRPLITGTVPGGRYAPYILQNLTSLPLIYNVYRGLIGSDEFDVLDMKDGKLVQPGNSVPIYLHETPDEQLYRYRPTYSSDRLSDKQLNSVSHHFMTVQLDGTSVPSVPISMDLVGLSYFEVDFSKASKTEEFERTGDTSKYKMNNGETATSNLSSGFVVPVVFDVSVQHYSKLIRLYSTVILSNATSTPLELRFDIPFGISPKILDPIYPGQEFPLPLHLAEGGRMRWRPMGRSCLWSEAHNVSDILSQESKIGYPRSFVCYPSHPSSDPFRCCISVQNIFLTSSGSSKKVSSLHVDNSLKQSAESCGQLLHDFNYSKKRFIHQVTLNTPFVVNNYLPEAVSLTIETGGITRTALLSQAQTSFHDIDPSHDLGLEFNMDGFRTSTLKFPRAETFSTMAKFSGTKFSLSETLTLDPELFSDTLHVIVEKTMDVFSGARELFIFVPFLLYNCTGFPLIVSHSTGEKRGSGCTIPCCYDMLEQELLKGERDGLSLLSPDQDTHARAPQIDDHRSSLLKNHIVSTRKNVNPHLGKFLNKPLVSSGSSELFHEQSDGRGLEGQKDLCGAKKRSCSSSQSDLKEIDFTSNGYGRVQACIYSPLPISAASEIMVRVSRCFTGCVTQNMPNYSCSAPFPLVPPSGSTSVVVPKSLSNAAFIISVTASALAGPFAGRTRAITFQPRYVISNACSKDLCYKQKGTDFIFHLGVGQHSHLHWTDTTRELVVSIRFNEPGWQWSGSFLPDHLGDTQLKMRNYVSGRLSMIRVEMQNADVSIRDEKIVGSLNGNSGTNLILLSDDDTGYMPYRIDNFSKERLRVYQQKCETFDTIIHPYTSCPYAWDEPCYPHRLTIEVPGERVVGSYVLDDLKEYVPVHLQSTAEKPERTLLLSNSAEGATKVLSIVDSSYHILKDIKSQANLRGQEQRKQEQKQEKLVNYRERFSFNIPCIGVSMINSYPQELLFACAKNITFDLLQSVDQQKLSFQISYLQIDNQLHRTPYPVILSFNHETRNNPAGHRTKDGGQKSKSEMLHVTSDISCEPVFYLSLAKWRKKDVALVSFEQISLRVADFCLELEQEVILTMLEFIKTVSPRFQKTVLPLPDSTLHPVVYDLGSAKESSIRDLNFEIMQARRDFLPGMNDPTSNRSQRSSSFLPSVVPIGAPWQQIYLLARRQKKIYVELLDLSPIKFTLSFSSAPWMLRNGFPTSGESLIHRGLMALADVEGARIHLKQLTIAHQMASWESIQEILKRHYTRQFLHEMYKVFGSAGVIGNPMGFARSLGLGIRDFLSVPARSMLQSPTGLISGMALGTTSLVSNTVYALSDAATQFSNAAHKGIVAFTFDDQSVARMEKQQKGVASHSKGVINEILEGLTGLLQSPIKEAEKHGLPGLLSGNAAVKSIIITNRSRLHRTRSQQYRVRLPRPLSRELPLAPYSWEEAIGTTVLMEVDDGLKYKDEVPVMCKALKQAGKFAVITERLILIVSCSSLVDLGKPEFQGVAADPDWVVESEISLDSIIHADTDEGTVHIVGSSSDGLSRQNQHQSKRGSGTRTKWWNNPSTPLPLFQTNLELTSEEDAKELVHVLLDTIERGRGRGWGSGYLLHQISIR</sequence>
<feature type="compositionally biased region" description="Polar residues" evidence="4">
    <location>
        <begin position="1137"/>
        <end position="1147"/>
    </location>
</feature>